<dbReference type="Gene3D" id="3.40.190.10">
    <property type="entry name" value="Periplasmic binding protein-like II"/>
    <property type="match status" value="2"/>
</dbReference>
<dbReference type="SUPFAM" id="SSF53850">
    <property type="entry name" value="Periplasmic binding protein-like II"/>
    <property type="match status" value="1"/>
</dbReference>
<dbReference type="InterPro" id="IPR005119">
    <property type="entry name" value="LysR_subst-bd"/>
</dbReference>
<feature type="domain" description="HTH lysR-type" evidence="5">
    <location>
        <begin position="1"/>
        <end position="58"/>
    </location>
</feature>
<dbReference type="InterPro" id="IPR036388">
    <property type="entry name" value="WH-like_DNA-bd_sf"/>
</dbReference>
<reference evidence="6 7" key="1">
    <citation type="submission" date="2018-07" db="EMBL/GenBank/DDBJ databases">
        <title>Genome sequencing of Runella.</title>
        <authorList>
            <person name="Baek M.-G."/>
            <person name="Yi H."/>
        </authorList>
    </citation>
    <scope>NUCLEOTIDE SEQUENCE [LARGE SCALE GENOMIC DNA]</scope>
    <source>
        <strain evidence="6 7">HYN0085</strain>
    </source>
</reference>
<dbReference type="PRINTS" id="PR00039">
    <property type="entry name" value="HTHLYSR"/>
</dbReference>
<keyword evidence="3" id="KW-0238">DNA-binding</keyword>
<proteinExistence type="inferred from homology"/>
<dbReference type="GO" id="GO:0003700">
    <property type="term" value="F:DNA-binding transcription factor activity"/>
    <property type="evidence" value="ECO:0007669"/>
    <property type="project" value="InterPro"/>
</dbReference>
<sequence length="298" mass="34074">MDIRQLTYFLGVAEELHFSRAAEKLFIVQPALSRQIQQLEEELGVLLFERDKRNVKLTAAGSYFRDEISRLQHQLTYITEQTRRIHSGAVGKIRMGHPGSALYSILPETLAMMHERFPDVNVQLTEIAELELMEALKNYDIDVGFTREITVDPRFSTDLLFEEHFALVVPSDSPLNDSNFEDISQCRTAEFILPKIDVDINYGKILHGIFEEKGFRPKVVYHSNYGATILRLVEKKLGLSVLPISYREGASSLAVRFLKLPTVTQLYLIWRADDTNAVLPHLREIAQAAVKRLCLDEL</sequence>
<dbReference type="OrthoDB" id="9803735at2"/>
<dbReference type="PROSITE" id="PS50931">
    <property type="entry name" value="HTH_LYSR"/>
    <property type="match status" value="1"/>
</dbReference>
<evidence type="ECO:0000313" key="7">
    <source>
        <dbReference type="Proteomes" id="UP000251993"/>
    </source>
</evidence>
<keyword evidence="4" id="KW-0804">Transcription</keyword>
<evidence type="ECO:0000256" key="2">
    <source>
        <dbReference type="ARBA" id="ARBA00023015"/>
    </source>
</evidence>
<dbReference type="EMBL" id="CP030850">
    <property type="protein sequence ID" value="AXE17479.1"/>
    <property type="molecule type" value="Genomic_DNA"/>
</dbReference>
<evidence type="ECO:0000259" key="5">
    <source>
        <dbReference type="PROSITE" id="PS50931"/>
    </source>
</evidence>
<dbReference type="PANTHER" id="PTHR30346">
    <property type="entry name" value="TRANSCRIPTIONAL DUAL REGULATOR HCAR-RELATED"/>
    <property type="match status" value="1"/>
</dbReference>
<comment type="similarity">
    <text evidence="1">Belongs to the LysR transcriptional regulatory family.</text>
</comment>
<dbReference type="GO" id="GO:0003677">
    <property type="term" value="F:DNA binding"/>
    <property type="evidence" value="ECO:0007669"/>
    <property type="project" value="UniProtKB-KW"/>
</dbReference>
<dbReference type="InterPro" id="IPR036390">
    <property type="entry name" value="WH_DNA-bd_sf"/>
</dbReference>
<evidence type="ECO:0000313" key="6">
    <source>
        <dbReference type="EMBL" id="AXE17479.1"/>
    </source>
</evidence>
<dbReference type="InterPro" id="IPR000847">
    <property type="entry name" value="LysR_HTH_N"/>
</dbReference>
<accession>A0A344TFQ8</accession>
<gene>
    <name evidence="6" type="ORF">DR864_06915</name>
</gene>
<protein>
    <submittedName>
        <fullName evidence="6">LysR family transcriptional regulator</fullName>
    </submittedName>
</protein>
<keyword evidence="7" id="KW-1185">Reference proteome</keyword>
<dbReference type="PANTHER" id="PTHR30346:SF0">
    <property type="entry name" value="HCA OPERON TRANSCRIPTIONAL ACTIVATOR HCAR"/>
    <property type="match status" value="1"/>
</dbReference>
<dbReference type="RefSeq" id="WP_114066264.1">
    <property type="nucleotide sequence ID" value="NZ_CP030850.1"/>
</dbReference>
<dbReference type="KEGG" id="run:DR864_06915"/>
<evidence type="ECO:0000256" key="1">
    <source>
        <dbReference type="ARBA" id="ARBA00009437"/>
    </source>
</evidence>
<keyword evidence="2" id="KW-0805">Transcription regulation</keyword>
<dbReference type="SUPFAM" id="SSF46785">
    <property type="entry name" value="Winged helix' DNA-binding domain"/>
    <property type="match status" value="1"/>
</dbReference>
<evidence type="ECO:0000256" key="3">
    <source>
        <dbReference type="ARBA" id="ARBA00023125"/>
    </source>
</evidence>
<dbReference type="AlphaFoldDB" id="A0A344TFQ8"/>
<dbReference type="GO" id="GO:0032993">
    <property type="term" value="C:protein-DNA complex"/>
    <property type="evidence" value="ECO:0007669"/>
    <property type="project" value="TreeGrafter"/>
</dbReference>
<organism evidence="6 7">
    <name type="scientific">Runella rosea</name>
    <dbReference type="NCBI Taxonomy" id="2259595"/>
    <lineage>
        <taxon>Bacteria</taxon>
        <taxon>Pseudomonadati</taxon>
        <taxon>Bacteroidota</taxon>
        <taxon>Cytophagia</taxon>
        <taxon>Cytophagales</taxon>
        <taxon>Spirosomataceae</taxon>
        <taxon>Runella</taxon>
    </lineage>
</organism>
<dbReference type="Pfam" id="PF03466">
    <property type="entry name" value="LysR_substrate"/>
    <property type="match status" value="1"/>
</dbReference>
<evidence type="ECO:0000256" key="4">
    <source>
        <dbReference type="ARBA" id="ARBA00023163"/>
    </source>
</evidence>
<dbReference type="Proteomes" id="UP000251993">
    <property type="component" value="Chromosome"/>
</dbReference>
<name>A0A344TFQ8_9BACT</name>
<dbReference type="Gene3D" id="1.10.10.10">
    <property type="entry name" value="Winged helix-like DNA-binding domain superfamily/Winged helix DNA-binding domain"/>
    <property type="match status" value="1"/>
</dbReference>
<dbReference type="FunFam" id="1.10.10.10:FF:000001">
    <property type="entry name" value="LysR family transcriptional regulator"/>
    <property type="match status" value="1"/>
</dbReference>
<dbReference type="Pfam" id="PF00126">
    <property type="entry name" value="HTH_1"/>
    <property type="match status" value="1"/>
</dbReference>